<evidence type="ECO:0000313" key="1">
    <source>
        <dbReference type="EMBL" id="KAF0751211.1"/>
    </source>
</evidence>
<reference evidence="1 2" key="1">
    <citation type="submission" date="2019-08" db="EMBL/GenBank/DDBJ databases">
        <title>Whole genome of Aphis craccivora.</title>
        <authorList>
            <person name="Voronova N.V."/>
            <person name="Shulinski R.S."/>
            <person name="Bandarenka Y.V."/>
            <person name="Zhorov D.G."/>
            <person name="Warner D."/>
        </authorList>
    </citation>
    <scope>NUCLEOTIDE SEQUENCE [LARGE SCALE GENOMIC DNA]</scope>
    <source>
        <strain evidence="1">180601</strain>
        <tissue evidence="1">Whole Body</tissue>
    </source>
</reference>
<proteinExistence type="predicted"/>
<organism evidence="1 2">
    <name type="scientific">Aphis craccivora</name>
    <name type="common">Cowpea aphid</name>
    <dbReference type="NCBI Taxonomy" id="307492"/>
    <lineage>
        <taxon>Eukaryota</taxon>
        <taxon>Metazoa</taxon>
        <taxon>Ecdysozoa</taxon>
        <taxon>Arthropoda</taxon>
        <taxon>Hexapoda</taxon>
        <taxon>Insecta</taxon>
        <taxon>Pterygota</taxon>
        <taxon>Neoptera</taxon>
        <taxon>Paraneoptera</taxon>
        <taxon>Hemiptera</taxon>
        <taxon>Sternorrhyncha</taxon>
        <taxon>Aphidomorpha</taxon>
        <taxon>Aphidoidea</taxon>
        <taxon>Aphididae</taxon>
        <taxon>Aphidini</taxon>
        <taxon>Aphis</taxon>
        <taxon>Aphis</taxon>
    </lineage>
</organism>
<dbReference type="Proteomes" id="UP000478052">
    <property type="component" value="Unassembled WGS sequence"/>
</dbReference>
<gene>
    <name evidence="1" type="ORF">FWK35_00016043</name>
</gene>
<name>A0A6G0Y8Y5_APHCR</name>
<accession>A0A6G0Y8Y5</accession>
<protein>
    <submittedName>
        <fullName evidence="1">Uncharacterized protein</fullName>
    </submittedName>
</protein>
<dbReference type="OrthoDB" id="6619655at2759"/>
<dbReference type="AlphaFoldDB" id="A0A6G0Y8Y5"/>
<dbReference type="EMBL" id="VUJU01005443">
    <property type="protein sequence ID" value="KAF0751211.1"/>
    <property type="molecule type" value="Genomic_DNA"/>
</dbReference>
<evidence type="ECO:0000313" key="2">
    <source>
        <dbReference type="Proteomes" id="UP000478052"/>
    </source>
</evidence>
<comment type="caution">
    <text evidence="1">The sequence shown here is derived from an EMBL/GenBank/DDBJ whole genome shotgun (WGS) entry which is preliminary data.</text>
</comment>
<keyword evidence="2" id="KW-1185">Reference proteome</keyword>
<sequence length="119" mass="13365">MDLDRFFFIFFRTADTLCSLCEVIVLEMGISGTLRDNHSKNAKICVSGFQTNNSIPNINEKCNQKGNVPVGYTITTGSYELSEIELVMKHLLHNTDTLFELSADNNTLKCSIPHSKTIF</sequence>